<evidence type="ECO:0000313" key="3">
    <source>
        <dbReference type="Proteomes" id="UP000297777"/>
    </source>
</evidence>
<dbReference type="Proteomes" id="UP000297777">
    <property type="component" value="Unassembled WGS sequence"/>
</dbReference>
<evidence type="ECO:0000313" key="2">
    <source>
        <dbReference type="EMBL" id="TGO11570.1"/>
    </source>
</evidence>
<comment type="caution">
    <text evidence="2">The sequence shown here is derived from an EMBL/GenBank/DDBJ whole genome shotgun (WGS) entry which is preliminary data.</text>
</comment>
<organism evidence="2 3">
    <name type="scientific">Botrytis tulipae</name>
    <dbReference type="NCBI Taxonomy" id="87230"/>
    <lineage>
        <taxon>Eukaryota</taxon>
        <taxon>Fungi</taxon>
        <taxon>Dikarya</taxon>
        <taxon>Ascomycota</taxon>
        <taxon>Pezizomycotina</taxon>
        <taxon>Leotiomycetes</taxon>
        <taxon>Helotiales</taxon>
        <taxon>Sclerotiniaceae</taxon>
        <taxon>Botrytis</taxon>
    </lineage>
</organism>
<dbReference type="EMBL" id="PQXH01000106">
    <property type="protein sequence ID" value="TGO11570.1"/>
    <property type="molecule type" value="Genomic_DNA"/>
</dbReference>
<protein>
    <submittedName>
        <fullName evidence="2">Uncharacterized protein</fullName>
    </submittedName>
</protein>
<accession>A0A4Z1EJD1</accession>
<sequence length="97" mass="10151">MADFRDESDDGGADGIVSWESDGEQPAAAEVAEGRGGGGWTLENGGEREDRGGRGSERDDTRLGGGGRGTIVGGEFGEDSLGGRPRHVCEWEVRNTI</sequence>
<keyword evidence="3" id="KW-1185">Reference proteome</keyword>
<feature type="compositionally biased region" description="Basic and acidic residues" evidence="1">
    <location>
        <begin position="45"/>
        <end position="62"/>
    </location>
</feature>
<proteinExistence type="predicted"/>
<gene>
    <name evidence="2" type="ORF">BTUL_0106g00070</name>
</gene>
<feature type="compositionally biased region" description="Gly residues" evidence="1">
    <location>
        <begin position="63"/>
        <end position="75"/>
    </location>
</feature>
<evidence type="ECO:0000256" key="1">
    <source>
        <dbReference type="SAM" id="MobiDB-lite"/>
    </source>
</evidence>
<name>A0A4Z1EJD1_9HELO</name>
<feature type="region of interest" description="Disordered" evidence="1">
    <location>
        <begin position="1"/>
        <end position="84"/>
    </location>
</feature>
<dbReference type="AlphaFoldDB" id="A0A4Z1EJD1"/>
<feature type="compositionally biased region" description="Acidic residues" evidence="1">
    <location>
        <begin position="1"/>
        <end position="12"/>
    </location>
</feature>
<reference evidence="2 3" key="1">
    <citation type="submission" date="2017-12" db="EMBL/GenBank/DDBJ databases">
        <title>Comparative genomics of Botrytis spp.</title>
        <authorList>
            <person name="Valero-Jimenez C.A."/>
            <person name="Tapia P."/>
            <person name="Veloso J."/>
            <person name="Silva-Moreno E."/>
            <person name="Staats M."/>
            <person name="Valdes J.H."/>
            <person name="Van Kan J.A.L."/>
        </authorList>
    </citation>
    <scope>NUCLEOTIDE SEQUENCE [LARGE SCALE GENOMIC DNA]</scope>
    <source>
        <strain evidence="2 3">Bt9001</strain>
    </source>
</reference>